<keyword evidence="5" id="KW-0812">Transmembrane</keyword>
<evidence type="ECO:0000259" key="7">
    <source>
        <dbReference type="Pfam" id="PF19354"/>
    </source>
</evidence>
<dbReference type="RefSeq" id="WP_196196332.1">
    <property type="nucleotide sequence ID" value="NZ_JADPRT010000010.1"/>
</dbReference>
<feature type="transmembrane region" description="Helical" evidence="5">
    <location>
        <begin position="161"/>
        <end position="179"/>
    </location>
</feature>
<dbReference type="EMBL" id="JADPRT010000010">
    <property type="protein sequence ID" value="MBF9071037.1"/>
    <property type="molecule type" value="Genomic_DNA"/>
</dbReference>
<dbReference type="CDD" id="cd16917">
    <property type="entry name" value="HATPase_UhpB-NarQ-NarX-like"/>
    <property type="match status" value="1"/>
</dbReference>
<dbReference type="PANTHER" id="PTHR24421:SF61">
    <property type="entry name" value="OXYGEN SENSOR HISTIDINE KINASE NREB"/>
    <property type="match status" value="1"/>
</dbReference>
<keyword evidence="9" id="KW-1185">Reference proteome</keyword>
<keyword evidence="5" id="KW-1133">Transmembrane helix</keyword>
<keyword evidence="1" id="KW-0808">Transferase</keyword>
<dbReference type="Pfam" id="PF19354">
    <property type="entry name" value="DUF5931"/>
    <property type="match status" value="1"/>
</dbReference>
<dbReference type="AlphaFoldDB" id="A0A931B9C8"/>
<proteinExistence type="predicted"/>
<dbReference type="InterPro" id="IPR003594">
    <property type="entry name" value="HATPase_dom"/>
</dbReference>
<evidence type="ECO:0000313" key="9">
    <source>
        <dbReference type="Proteomes" id="UP000657385"/>
    </source>
</evidence>
<protein>
    <submittedName>
        <fullName evidence="8">Sensor histidine kinase</fullName>
    </submittedName>
</protein>
<reference evidence="8" key="1">
    <citation type="submission" date="2020-11" db="EMBL/GenBank/DDBJ databases">
        <title>Isolation and identification of active actinomycetes.</title>
        <authorList>
            <person name="Yu B."/>
        </authorList>
    </citation>
    <scope>NUCLEOTIDE SEQUENCE</scope>
    <source>
        <strain evidence="8">NEAU-YB345</strain>
    </source>
</reference>
<organism evidence="8 9">
    <name type="scientific">Streptacidiphilus fuscans</name>
    <dbReference type="NCBI Taxonomy" id="2789292"/>
    <lineage>
        <taxon>Bacteria</taxon>
        <taxon>Bacillati</taxon>
        <taxon>Actinomycetota</taxon>
        <taxon>Actinomycetes</taxon>
        <taxon>Kitasatosporales</taxon>
        <taxon>Streptomycetaceae</taxon>
        <taxon>Streptacidiphilus</taxon>
    </lineage>
</organism>
<name>A0A931B9C8_9ACTN</name>
<evidence type="ECO:0000256" key="3">
    <source>
        <dbReference type="ARBA" id="ARBA00023012"/>
    </source>
</evidence>
<dbReference type="GO" id="GO:0000160">
    <property type="term" value="P:phosphorelay signal transduction system"/>
    <property type="evidence" value="ECO:0007669"/>
    <property type="project" value="UniProtKB-KW"/>
</dbReference>
<evidence type="ECO:0000259" key="6">
    <source>
        <dbReference type="Pfam" id="PF02518"/>
    </source>
</evidence>
<dbReference type="NCBIfam" id="NF047322">
    <property type="entry name" value="HK_morpho_MacS"/>
    <property type="match status" value="1"/>
</dbReference>
<accession>A0A931B9C8</accession>
<keyword evidence="5" id="KW-0472">Membrane</keyword>
<evidence type="ECO:0000256" key="4">
    <source>
        <dbReference type="SAM" id="MobiDB-lite"/>
    </source>
</evidence>
<gene>
    <name evidence="8" type="ORF">I2501_23755</name>
</gene>
<dbReference type="Proteomes" id="UP000657385">
    <property type="component" value="Unassembled WGS sequence"/>
</dbReference>
<dbReference type="Gene3D" id="3.30.565.10">
    <property type="entry name" value="Histidine kinase-like ATPase, C-terminal domain"/>
    <property type="match status" value="1"/>
</dbReference>
<evidence type="ECO:0000256" key="5">
    <source>
        <dbReference type="SAM" id="Phobius"/>
    </source>
</evidence>
<feature type="region of interest" description="Disordered" evidence="4">
    <location>
        <begin position="409"/>
        <end position="435"/>
    </location>
</feature>
<dbReference type="Pfam" id="PF02518">
    <property type="entry name" value="HATPase_c"/>
    <property type="match status" value="1"/>
</dbReference>
<evidence type="ECO:0000256" key="2">
    <source>
        <dbReference type="ARBA" id="ARBA00022777"/>
    </source>
</evidence>
<feature type="transmembrane region" description="Helical" evidence="5">
    <location>
        <begin position="123"/>
        <end position="149"/>
    </location>
</feature>
<dbReference type="Gene3D" id="1.20.5.1930">
    <property type="match status" value="1"/>
</dbReference>
<feature type="domain" description="DUF5931" evidence="7">
    <location>
        <begin position="17"/>
        <end position="187"/>
    </location>
</feature>
<dbReference type="InterPro" id="IPR045975">
    <property type="entry name" value="DUF5931"/>
</dbReference>
<evidence type="ECO:0000256" key="1">
    <source>
        <dbReference type="ARBA" id="ARBA00022679"/>
    </source>
</evidence>
<dbReference type="InterPro" id="IPR050482">
    <property type="entry name" value="Sensor_HK_TwoCompSys"/>
</dbReference>
<evidence type="ECO:0000313" key="8">
    <source>
        <dbReference type="EMBL" id="MBF9071037.1"/>
    </source>
</evidence>
<sequence length="435" mass="45491">MVGTTGASGSTGATGGSFSVEQPLWTAIGAFRILTLLYAIGRYAEHEQHYTDQVGAWLYLLVLTVWTFGTVKVFSTKQRCGWPWLLTDCVLVVTGILLTRVFDGWSWVVGGDVTLPTIRAAGMVLGFAVYGGWFPAAVAGLVVGVANIIEANGPTSSNVHNIVLLMLSCVAIGFVVEVARKSEETLARALQIQAATRERERLARDIHDGVLQVLALVKRRGAEIGGEAGEIAALAGEQESALRLLIAQGLNNPTPAITASPSASAAATAASSGPLSASVPLQDRRTPAPGGDVPQDLRVLLAPLTSPRVTVAQPGTPVLLAAHAAGELAAAVGAALDNVTRHVGEQARAWILVEDEPDAVVVSVRDEGPGFEPARLGEAEREGRLGVSQSIRGRLRDLGGTAEIVSVPGQGTEVELRVPKPAPGQRSGSRQESKR</sequence>
<feature type="region of interest" description="Disordered" evidence="4">
    <location>
        <begin position="268"/>
        <end position="292"/>
    </location>
</feature>
<feature type="transmembrane region" description="Helical" evidence="5">
    <location>
        <begin position="56"/>
        <end position="75"/>
    </location>
</feature>
<keyword evidence="3" id="KW-0902">Two-component regulatory system</keyword>
<dbReference type="GO" id="GO:0016301">
    <property type="term" value="F:kinase activity"/>
    <property type="evidence" value="ECO:0007669"/>
    <property type="project" value="UniProtKB-KW"/>
</dbReference>
<feature type="compositionally biased region" description="Low complexity" evidence="4">
    <location>
        <begin position="268"/>
        <end position="278"/>
    </location>
</feature>
<keyword evidence="2 8" id="KW-0418">Kinase</keyword>
<dbReference type="InterPro" id="IPR036890">
    <property type="entry name" value="HATPase_C_sf"/>
</dbReference>
<dbReference type="SUPFAM" id="SSF55874">
    <property type="entry name" value="ATPase domain of HSP90 chaperone/DNA topoisomerase II/histidine kinase"/>
    <property type="match status" value="1"/>
</dbReference>
<feature type="domain" description="Histidine kinase/HSP90-like ATPase" evidence="6">
    <location>
        <begin position="328"/>
        <end position="421"/>
    </location>
</feature>
<feature type="transmembrane region" description="Helical" evidence="5">
    <location>
        <begin position="81"/>
        <end position="102"/>
    </location>
</feature>
<dbReference type="PANTHER" id="PTHR24421">
    <property type="entry name" value="NITRATE/NITRITE SENSOR PROTEIN NARX-RELATED"/>
    <property type="match status" value="1"/>
</dbReference>
<comment type="caution">
    <text evidence="8">The sequence shown here is derived from an EMBL/GenBank/DDBJ whole genome shotgun (WGS) entry which is preliminary data.</text>
</comment>